<dbReference type="GO" id="GO:0009251">
    <property type="term" value="P:glucan catabolic process"/>
    <property type="evidence" value="ECO:0007669"/>
    <property type="project" value="TreeGrafter"/>
</dbReference>
<evidence type="ECO:0000313" key="5">
    <source>
        <dbReference type="EMBL" id="CAI0433097.1"/>
    </source>
</evidence>
<proteinExistence type="predicted"/>
<organism evidence="5 6">
    <name type="scientific">Linum tenue</name>
    <dbReference type="NCBI Taxonomy" id="586396"/>
    <lineage>
        <taxon>Eukaryota</taxon>
        <taxon>Viridiplantae</taxon>
        <taxon>Streptophyta</taxon>
        <taxon>Embryophyta</taxon>
        <taxon>Tracheophyta</taxon>
        <taxon>Spermatophyta</taxon>
        <taxon>Magnoliopsida</taxon>
        <taxon>eudicotyledons</taxon>
        <taxon>Gunneridae</taxon>
        <taxon>Pentapetalae</taxon>
        <taxon>rosids</taxon>
        <taxon>fabids</taxon>
        <taxon>Malpighiales</taxon>
        <taxon>Linaceae</taxon>
        <taxon>Linum</taxon>
    </lineage>
</organism>
<protein>
    <recommendedName>
        <fullName evidence="4">Glycoside hydrolase family 3 C-terminal domain-containing protein</fullName>
    </recommendedName>
</protein>
<dbReference type="GO" id="GO:0008422">
    <property type="term" value="F:beta-glucosidase activity"/>
    <property type="evidence" value="ECO:0007669"/>
    <property type="project" value="TreeGrafter"/>
</dbReference>
<sequence>MDGLVAAWLPGTEGRGVTDVLFGDYGFTGKLPRTWFRRVDQLPMNVGDKHYDPLFPFGFGLTTEPVKGKLRVPVSEQGEWWRLLREVSAGFAFGIQGCLLCRAWLQGVLQTASMRQWRFPTGCVKEERSALDPYREEVWEEGVCSCKSLSRVRAGDFSRSSSQRRKIERLAGVIALVQEFYHDEHQLRVDMFETLGSATDLPEAPLHPNLNTLRKSYADVVRGGGFYGVGSCSIVQDSSGIFIRVGQKESRKGPVIAKGSTSSSIPLVYEDQWFTVDVKVLPASLSGGRRESEQGKRGEKSKGHEDFRVSQSTGSSQSQFVSRVSMRNLKRRTLRAGRPSLEGSSSMHGGVQGGSNTIRVGDLSGRVKKVWVRKFGPLLRPTPPESVDRFVEPASISAGPGLIIYSNGSASGPMPGSLSMGLCDSLPFSGISVVFHCPSPGVIQIYFEEDSSPSSRVEMLEGSQGAAEGSPPESLRNVAESLSPLQSDRE</sequence>
<dbReference type="PANTHER" id="PTHR30620">
    <property type="entry name" value="PERIPLASMIC BETA-GLUCOSIDASE-RELATED"/>
    <property type="match status" value="1"/>
</dbReference>
<comment type="caution">
    <text evidence="5">The sequence shown here is derived from an EMBL/GenBank/DDBJ whole genome shotgun (WGS) entry which is preliminary data.</text>
</comment>
<evidence type="ECO:0000259" key="4">
    <source>
        <dbReference type="Pfam" id="PF01915"/>
    </source>
</evidence>
<evidence type="ECO:0000313" key="6">
    <source>
        <dbReference type="Proteomes" id="UP001154282"/>
    </source>
</evidence>
<dbReference type="Pfam" id="PF01915">
    <property type="entry name" value="Glyco_hydro_3_C"/>
    <property type="match status" value="1"/>
</dbReference>
<feature type="region of interest" description="Disordered" evidence="3">
    <location>
        <begin position="286"/>
        <end position="359"/>
    </location>
</feature>
<dbReference type="InterPro" id="IPR051915">
    <property type="entry name" value="Cellulose_Degrad_GH3"/>
</dbReference>
<dbReference type="PANTHER" id="PTHR30620:SF77">
    <property type="entry name" value="LYSOSOMAL BETA GLUCOSIDASE-LIKE"/>
    <property type="match status" value="1"/>
</dbReference>
<dbReference type="InterPro" id="IPR002772">
    <property type="entry name" value="Glyco_hydro_3_C"/>
</dbReference>
<feature type="compositionally biased region" description="Basic and acidic residues" evidence="3">
    <location>
        <begin position="288"/>
        <end position="308"/>
    </location>
</feature>
<keyword evidence="1" id="KW-0378">Hydrolase</keyword>
<feature type="non-terminal residue" evidence="5">
    <location>
        <position position="490"/>
    </location>
</feature>
<feature type="compositionally biased region" description="Polar residues" evidence="3">
    <location>
        <begin position="309"/>
        <end position="322"/>
    </location>
</feature>
<dbReference type="Proteomes" id="UP001154282">
    <property type="component" value="Unassembled WGS sequence"/>
</dbReference>
<dbReference type="InterPro" id="IPR036881">
    <property type="entry name" value="Glyco_hydro_3_C_sf"/>
</dbReference>
<dbReference type="SUPFAM" id="SSF52279">
    <property type="entry name" value="Beta-D-glucan exohydrolase, C-terminal domain"/>
    <property type="match status" value="1"/>
</dbReference>
<reference evidence="5" key="1">
    <citation type="submission" date="2022-08" db="EMBL/GenBank/DDBJ databases">
        <authorList>
            <person name="Gutierrez-Valencia J."/>
        </authorList>
    </citation>
    <scope>NUCLEOTIDE SEQUENCE</scope>
</reference>
<dbReference type="AlphaFoldDB" id="A0AAV0LGR6"/>
<feature type="domain" description="Glycoside hydrolase family 3 C-terminal" evidence="4">
    <location>
        <begin position="2"/>
        <end position="62"/>
    </location>
</feature>
<name>A0AAV0LGR6_9ROSI</name>
<evidence type="ECO:0000256" key="1">
    <source>
        <dbReference type="ARBA" id="ARBA00022801"/>
    </source>
</evidence>
<accession>A0AAV0LGR6</accession>
<dbReference type="EMBL" id="CAMGYJ010000006">
    <property type="protein sequence ID" value="CAI0433097.1"/>
    <property type="molecule type" value="Genomic_DNA"/>
</dbReference>
<gene>
    <name evidence="5" type="ORF">LITE_LOCUS23697</name>
</gene>
<evidence type="ECO:0000256" key="2">
    <source>
        <dbReference type="ARBA" id="ARBA00023295"/>
    </source>
</evidence>
<evidence type="ECO:0000256" key="3">
    <source>
        <dbReference type="SAM" id="MobiDB-lite"/>
    </source>
</evidence>
<feature type="region of interest" description="Disordered" evidence="3">
    <location>
        <begin position="454"/>
        <end position="490"/>
    </location>
</feature>
<keyword evidence="6" id="KW-1185">Reference proteome</keyword>
<keyword evidence="2" id="KW-0326">Glycosidase</keyword>
<dbReference type="Gene3D" id="3.40.50.1700">
    <property type="entry name" value="Glycoside hydrolase family 3 C-terminal domain"/>
    <property type="match status" value="1"/>
</dbReference>